<accession>A0A8J4F867</accession>
<feature type="region of interest" description="Disordered" evidence="1">
    <location>
        <begin position="166"/>
        <end position="189"/>
    </location>
</feature>
<feature type="region of interest" description="Disordered" evidence="1">
    <location>
        <begin position="104"/>
        <end position="149"/>
    </location>
</feature>
<feature type="non-terminal residue" evidence="2">
    <location>
        <position position="1"/>
    </location>
</feature>
<organism evidence="2 3">
    <name type="scientific">Volvox africanus</name>
    <dbReference type="NCBI Taxonomy" id="51714"/>
    <lineage>
        <taxon>Eukaryota</taxon>
        <taxon>Viridiplantae</taxon>
        <taxon>Chlorophyta</taxon>
        <taxon>core chlorophytes</taxon>
        <taxon>Chlorophyceae</taxon>
        <taxon>CS clade</taxon>
        <taxon>Chlamydomonadales</taxon>
        <taxon>Volvocaceae</taxon>
        <taxon>Volvox</taxon>
    </lineage>
</organism>
<comment type="caution">
    <text evidence="2">The sequence shown here is derived from an EMBL/GenBank/DDBJ whole genome shotgun (WGS) entry which is preliminary data.</text>
</comment>
<evidence type="ECO:0000313" key="3">
    <source>
        <dbReference type="Proteomes" id="UP000747399"/>
    </source>
</evidence>
<feature type="compositionally biased region" description="Basic and acidic residues" evidence="1">
    <location>
        <begin position="137"/>
        <end position="149"/>
    </location>
</feature>
<evidence type="ECO:0000256" key="1">
    <source>
        <dbReference type="SAM" id="MobiDB-lite"/>
    </source>
</evidence>
<keyword evidence="3" id="KW-1185">Reference proteome</keyword>
<reference evidence="2" key="1">
    <citation type="journal article" date="2021" name="Proc. Natl. Acad. Sci. U.S.A.">
        <title>Three genomes in the algal genus Volvox reveal the fate of a haploid sex-determining region after a transition to homothallism.</title>
        <authorList>
            <person name="Yamamoto K."/>
            <person name="Hamaji T."/>
            <person name="Kawai-Toyooka H."/>
            <person name="Matsuzaki R."/>
            <person name="Takahashi F."/>
            <person name="Nishimura Y."/>
            <person name="Kawachi M."/>
            <person name="Noguchi H."/>
            <person name="Minakuchi Y."/>
            <person name="Umen J.G."/>
            <person name="Toyoda A."/>
            <person name="Nozaki H."/>
        </authorList>
    </citation>
    <scope>NUCLEOTIDE SEQUENCE</scope>
    <source>
        <strain evidence="2">NIES-3780</strain>
    </source>
</reference>
<sequence length="189" mass="19252">DPRDSSRAAARCCREPTARISGSTALSLSTSSLPAAAAAATGSAAARSSRSNPPPRTNLSSTACASLPLATAAPAAAGNLARAKASAVKICRAYASHRATCARASKSAPGAASDNKAGEAGEVSLPTCPRMASRPLHSPDVERNRETGREAAVGWRHMAARTCKAQARTCEGGARVRSEANTKKKKKAN</sequence>
<dbReference type="AlphaFoldDB" id="A0A8J4F867"/>
<proteinExistence type="predicted"/>
<protein>
    <submittedName>
        <fullName evidence="2">Uncharacterized protein</fullName>
    </submittedName>
</protein>
<dbReference type="Proteomes" id="UP000747399">
    <property type="component" value="Unassembled WGS sequence"/>
</dbReference>
<feature type="region of interest" description="Disordered" evidence="1">
    <location>
        <begin position="39"/>
        <end position="61"/>
    </location>
</feature>
<gene>
    <name evidence="2" type="ORF">Vafri_15677</name>
</gene>
<dbReference type="EMBL" id="BNCO01000044">
    <property type="protein sequence ID" value="GIL61282.1"/>
    <property type="molecule type" value="Genomic_DNA"/>
</dbReference>
<evidence type="ECO:0000313" key="2">
    <source>
        <dbReference type="EMBL" id="GIL61282.1"/>
    </source>
</evidence>
<name>A0A8J4F867_9CHLO</name>